<accession>A0ABM9NES3</accession>
<evidence type="ECO:0000313" key="3">
    <source>
        <dbReference type="Proteomes" id="UP001497493"/>
    </source>
</evidence>
<dbReference type="PANTHER" id="PTHR12526:SF636">
    <property type="entry name" value="BLL3647 PROTEIN"/>
    <property type="match status" value="1"/>
</dbReference>
<dbReference type="PANTHER" id="PTHR12526">
    <property type="entry name" value="GLYCOSYLTRANSFERASE"/>
    <property type="match status" value="1"/>
</dbReference>
<dbReference type="Pfam" id="PF13439">
    <property type="entry name" value="Glyco_transf_4"/>
    <property type="match status" value="1"/>
</dbReference>
<organism evidence="2 3">
    <name type="scientific">Candidatus Methylocalor cossyra</name>
    <dbReference type="NCBI Taxonomy" id="3108543"/>
    <lineage>
        <taxon>Bacteria</taxon>
        <taxon>Pseudomonadati</taxon>
        <taxon>Pseudomonadota</taxon>
        <taxon>Gammaproteobacteria</taxon>
        <taxon>Methylococcales</taxon>
        <taxon>Methylococcaceae</taxon>
        <taxon>Candidatus Methylocalor</taxon>
    </lineage>
</organism>
<dbReference type="InterPro" id="IPR028098">
    <property type="entry name" value="Glyco_trans_4-like_N"/>
</dbReference>
<sequence>MKILLLIRALSVGGAERQVTVLAKGLSRAGHTVKVAVFYGGGALEAELEGTAVPVIALGKRGRWDSVGFLWRLVRAIRRENPDVIYSWLPVANILTALLCPLFPRAKRVWALCASDMHLDRYDWLVRFTTRAEARLSPFAHLLISNSCAGRAHALSSGVPAARVKVVPNGIDTGRFRPDRAAGKPIRAAWGVAEGTRLIGLVGRLDPMKGHPQFLRAAALLRRRHPALRFVCVGDGADDYRCALHQLAGELGLNDCLIWAGTRTDMPAVYNALDLAVSSSVWGEGLANMVGEAMACGVPCVVTEVGDAAWVVGDAGRVVPPGDPAALAEGLEEMLGRLERDGPALSQAARRRVEEQLGVEALVRGTLAAIEAVL</sequence>
<evidence type="ECO:0000313" key="2">
    <source>
        <dbReference type="EMBL" id="CAL1239098.1"/>
    </source>
</evidence>
<dbReference type="RefSeq" id="WP_348758688.1">
    <property type="nucleotide sequence ID" value="NZ_OZ026884.1"/>
</dbReference>
<keyword evidence="3" id="KW-1185">Reference proteome</keyword>
<evidence type="ECO:0000259" key="1">
    <source>
        <dbReference type="Pfam" id="PF13439"/>
    </source>
</evidence>
<feature type="domain" description="Glycosyltransferase subfamily 4-like N-terminal" evidence="1">
    <location>
        <begin position="12"/>
        <end position="175"/>
    </location>
</feature>
<protein>
    <submittedName>
        <fullName evidence="2">Glycosyltransferase involved in cell wall bisynthesis</fullName>
    </submittedName>
</protein>
<dbReference type="SUPFAM" id="SSF53756">
    <property type="entry name" value="UDP-Glycosyltransferase/glycogen phosphorylase"/>
    <property type="match status" value="1"/>
</dbReference>
<reference evidence="2 3" key="1">
    <citation type="submission" date="2024-04" db="EMBL/GenBank/DDBJ databases">
        <authorList>
            <person name="Cremers G."/>
        </authorList>
    </citation>
    <scope>NUCLEOTIDE SEQUENCE [LARGE SCALE GENOMIC DNA]</scope>
    <source>
        <strain evidence="2">MeCH1-AG</strain>
    </source>
</reference>
<dbReference type="Proteomes" id="UP001497493">
    <property type="component" value="Chromosome"/>
</dbReference>
<dbReference type="Gene3D" id="3.40.50.2000">
    <property type="entry name" value="Glycogen Phosphorylase B"/>
    <property type="match status" value="2"/>
</dbReference>
<dbReference type="Pfam" id="PF13692">
    <property type="entry name" value="Glyco_trans_1_4"/>
    <property type="match status" value="1"/>
</dbReference>
<dbReference type="EMBL" id="OZ026884">
    <property type="protein sequence ID" value="CAL1239098.1"/>
    <property type="molecule type" value="Genomic_DNA"/>
</dbReference>
<gene>
    <name evidence="2" type="ORF">MECH1_V1_0322</name>
</gene>
<proteinExistence type="predicted"/>
<name>A0ABM9NES3_9GAMM</name>